<dbReference type="GO" id="GO:0003723">
    <property type="term" value="F:RNA binding"/>
    <property type="evidence" value="ECO:0007669"/>
    <property type="project" value="UniProtKB-KW"/>
</dbReference>
<keyword evidence="5" id="KW-0378">Hydrolase</keyword>
<dbReference type="GO" id="GO:0005634">
    <property type="term" value="C:nucleus"/>
    <property type="evidence" value="ECO:0007669"/>
    <property type="project" value="UniProtKB-SubCell"/>
</dbReference>
<evidence type="ECO:0000313" key="9">
    <source>
        <dbReference type="RefSeq" id="XP_040500734.1"/>
    </source>
</evidence>
<comment type="subcellular location">
    <subcellularLocation>
        <location evidence="5">Nucleus</location>
    </subcellularLocation>
</comment>
<keyword evidence="7" id="KW-1185">Reference proteome</keyword>
<proteinExistence type="inferred from homology"/>
<comment type="function">
    <text evidence="5">Decapping enzyme for NAD-capped RNAs: specifically hydrolyzes the nicotinamide adenine dinucleotide (NAD) cap from a subset of RNAs by removing the entire NAD moiety from the 5'-end of an NAD-capped RNA.</text>
</comment>
<evidence type="ECO:0000256" key="3">
    <source>
        <dbReference type="ARBA" id="ARBA00024564"/>
    </source>
</evidence>
<evidence type="ECO:0000259" key="6">
    <source>
        <dbReference type="Pfam" id="PF08652"/>
    </source>
</evidence>
<keyword evidence="5" id="KW-0540">Nuclease</keyword>
<dbReference type="GO" id="GO:0004518">
    <property type="term" value="F:nuclease activity"/>
    <property type="evidence" value="ECO:0007669"/>
    <property type="project" value="UniProtKB-KW"/>
</dbReference>
<evidence type="ECO:0000313" key="7">
    <source>
        <dbReference type="Proteomes" id="UP000261680"/>
    </source>
</evidence>
<keyword evidence="5" id="KW-0539">Nucleus</keyword>
<name>A0A384DSV5_URSMA</name>
<dbReference type="PANTHER" id="PTHR12395:SF9">
    <property type="entry name" value="DECAPPING AND EXORIBONUCLEASE PROTEIN"/>
    <property type="match status" value="1"/>
</dbReference>
<dbReference type="Pfam" id="PF08652">
    <property type="entry name" value="RAI1"/>
    <property type="match status" value="1"/>
</dbReference>
<comment type="catalytic activity">
    <reaction evidence="4">
        <text>a 5'-end NAD(+)-phospho-ribonucleoside in snoRNA + H2O = a 5'-end phospho-ribonucleoside in snoRNA + NAD(+) + H(+)</text>
        <dbReference type="Rhea" id="RHEA:60892"/>
        <dbReference type="Rhea" id="RHEA-COMP:15699"/>
        <dbReference type="Rhea" id="RHEA-COMP:15700"/>
        <dbReference type="ChEBI" id="CHEBI:15377"/>
        <dbReference type="ChEBI" id="CHEBI:15378"/>
        <dbReference type="ChEBI" id="CHEBI:57540"/>
        <dbReference type="ChEBI" id="CHEBI:138282"/>
        <dbReference type="ChEBI" id="CHEBI:144029"/>
    </reaction>
    <physiologicalReaction direction="left-to-right" evidence="4">
        <dbReference type="Rhea" id="RHEA:60893"/>
    </physiologicalReaction>
</comment>
<evidence type="ECO:0000256" key="2">
    <source>
        <dbReference type="ARBA" id="ARBA00024458"/>
    </source>
</evidence>
<evidence type="ECO:0000256" key="4">
    <source>
        <dbReference type="ARBA" id="ARBA00049418"/>
    </source>
</evidence>
<dbReference type="GO" id="GO:0005829">
    <property type="term" value="C:cytosol"/>
    <property type="evidence" value="ECO:0007669"/>
    <property type="project" value="TreeGrafter"/>
</dbReference>
<feature type="domain" description="RAI1-like" evidence="6">
    <location>
        <begin position="76"/>
        <end position="332"/>
    </location>
</feature>
<dbReference type="GeneID" id="103682283"/>
<keyword evidence="5" id="KW-0479">Metal-binding</keyword>
<dbReference type="GO" id="GO:0110155">
    <property type="term" value="P:NAD-cap decapping"/>
    <property type="evidence" value="ECO:0007669"/>
    <property type="project" value="TreeGrafter"/>
</dbReference>
<dbReference type="EC" id="3.6.1.-" evidence="5"/>
<accession>A0A384DSV5</accession>
<comment type="catalytic activity">
    <reaction evidence="2">
        <text>a 5'-end FAD-phospho-ribonucleoside in mRNA + H2O = a 5'-end phospho-ribonucleoside in mRNA + FAD + H(+)</text>
        <dbReference type="Rhea" id="RHEA:67492"/>
        <dbReference type="Rhea" id="RHEA-COMP:15692"/>
        <dbReference type="Rhea" id="RHEA-COMP:17275"/>
        <dbReference type="ChEBI" id="CHEBI:15377"/>
        <dbReference type="ChEBI" id="CHEBI:15378"/>
        <dbReference type="ChEBI" id="CHEBI:57692"/>
        <dbReference type="ChEBI" id="CHEBI:138282"/>
        <dbReference type="ChEBI" id="CHEBI:172372"/>
    </reaction>
    <physiologicalReaction direction="left-to-right" evidence="2">
        <dbReference type="Rhea" id="RHEA:67493"/>
    </physiologicalReaction>
</comment>
<dbReference type="Proteomes" id="UP000261680">
    <property type="component" value="Unplaced"/>
</dbReference>
<dbReference type="OrthoDB" id="5853397at2759"/>
<organism evidence="7 8">
    <name type="scientific">Ursus maritimus</name>
    <name type="common">Polar bear</name>
    <name type="synonym">Thalarctos maritimus</name>
    <dbReference type="NCBI Taxonomy" id="29073"/>
    <lineage>
        <taxon>Eukaryota</taxon>
        <taxon>Metazoa</taxon>
        <taxon>Chordata</taxon>
        <taxon>Craniata</taxon>
        <taxon>Vertebrata</taxon>
        <taxon>Euteleostomi</taxon>
        <taxon>Mammalia</taxon>
        <taxon>Eutheria</taxon>
        <taxon>Laurasiatheria</taxon>
        <taxon>Carnivora</taxon>
        <taxon>Caniformia</taxon>
        <taxon>Ursidae</taxon>
        <taxon>Ursus</taxon>
    </lineage>
</organism>
<dbReference type="RefSeq" id="XP_008710088.1">
    <property type="nucleotide sequence ID" value="XM_008711866.2"/>
</dbReference>
<dbReference type="AlphaFoldDB" id="A0A384DSV5"/>
<reference evidence="8 9" key="1">
    <citation type="submission" date="2025-04" db="UniProtKB">
        <authorList>
            <consortium name="RefSeq"/>
        </authorList>
    </citation>
    <scope>IDENTIFICATION</scope>
    <source>
        <tissue evidence="8 9">Whole blood</tissue>
    </source>
</reference>
<dbReference type="PANTHER" id="PTHR12395">
    <property type="entry name" value="DOM-3 RELATED"/>
    <property type="match status" value="1"/>
</dbReference>
<dbReference type="InterPro" id="IPR013961">
    <property type="entry name" value="RAI1"/>
</dbReference>
<keyword evidence="5" id="KW-0694">RNA-binding</keyword>
<sequence>MHNASTTEMLKPCATTAHPLPMTKAPTLTSETDTLIDTSPGMRRSKSGWTTCCAGSWTTEASWRGEQSIAHRGPGWLAGAIVTWRGHLTKLLTTPYEQQEGWQLAASRFQGTLYLSEVETPAARAQRLARPPLLRELMYMGYKFEQYMCADKPGSSPDPSGEVNTNVAFCSVLRSRLGSHRLLFSGEVDCTDPRAASTQPPACYVELKTSKEMHRPGHWRSFYRHKLLKWWAQSFLLGVPNVVAGFRNPEGFVCSLKTFPTMEMFEYVRNDRDGWNPSVCMNFCAAFLSFAQNTVVQDDPRLVHLFSWEPGSPVTVSKHRDAPYAFLPMWYVEAVTRDLPSAPKTPSPKD</sequence>
<dbReference type="GO" id="GO:0000956">
    <property type="term" value="P:nuclear-transcribed mRNA catabolic process"/>
    <property type="evidence" value="ECO:0007669"/>
    <property type="project" value="TreeGrafter"/>
</dbReference>
<dbReference type="RefSeq" id="XP_040500734.1">
    <property type="nucleotide sequence ID" value="XM_040644800.1"/>
</dbReference>
<comment type="cofactor">
    <cofactor evidence="5">
        <name>Mg(2+)</name>
        <dbReference type="ChEBI" id="CHEBI:18420"/>
    </cofactor>
    <text evidence="5">Binds 2 magnesium ions.</text>
</comment>
<keyword evidence="5" id="KW-0547">Nucleotide-binding</keyword>
<dbReference type="GO" id="GO:0000166">
    <property type="term" value="F:nucleotide binding"/>
    <property type="evidence" value="ECO:0007669"/>
    <property type="project" value="UniProtKB-KW"/>
</dbReference>
<evidence type="ECO:0000256" key="1">
    <source>
        <dbReference type="ARBA" id="ARBA00006562"/>
    </source>
</evidence>
<gene>
    <name evidence="8 9" type="primary">DXO</name>
</gene>
<dbReference type="GO" id="GO:0034353">
    <property type="term" value="F:mRNA 5'-diphosphatase activity"/>
    <property type="evidence" value="ECO:0007669"/>
    <property type="project" value="TreeGrafter"/>
</dbReference>
<dbReference type="GO" id="GO:0046872">
    <property type="term" value="F:metal ion binding"/>
    <property type="evidence" value="ECO:0007669"/>
    <property type="project" value="UniProtKB-KW"/>
</dbReference>
<evidence type="ECO:0000313" key="8">
    <source>
        <dbReference type="RefSeq" id="XP_008710088.1"/>
    </source>
</evidence>
<dbReference type="InterPro" id="IPR039039">
    <property type="entry name" value="RAI1-like_fam"/>
</dbReference>
<evidence type="ECO:0000256" key="5">
    <source>
        <dbReference type="RuleBase" id="RU367113"/>
    </source>
</evidence>
<comment type="similarity">
    <text evidence="1 5">Belongs to the DXO/Dom3Z family.</text>
</comment>
<protein>
    <recommendedName>
        <fullName evidence="5">Decapping nuclease</fullName>
        <ecNumber evidence="5">3.6.1.-</ecNumber>
    </recommendedName>
</protein>
<keyword evidence="5" id="KW-0460">Magnesium</keyword>
<dbReference type="CTD" id="1797"/>
<comment type="catalytic activity">
    <reaction evidence="3">
        <text>a 5'-end CoA-ribonucleoside in mRNA + H2O = 3'-dephospho-CoA + a 5'-end phospho-ribonucleoside in mRNA + H(+)</text>
        <dbReference type="Rhea" id="RHEA:67496"/>
        <dbReference type="Rhea" id="RHEA-COMP:15692"/>
        <dbReference type="Rhea" id="RHEA-COMP:17276"/>
        <dbReference type="ChEBI" id="CHEBI:15377"/>
        <dbReference type="ChEBI" id="CHEBI:15378"/>
        <dbReference type="ChEBI" id="CHEBI:57328"/>
        <dbReference type="ChEBI" id="CHEBI:138282"/>
        <dbReference type="ChEBI" id="CHEBI:172371"/>
    </reaction>
    <physiologicalReaction direction="left-to-right" evidence="3">
        <dbReference type="Rhea" id="RHEA:67497"/>
    </physiologicalReaction>
</comment>